<dbReference type="InterPro" id="IPR006860">
    <property type="entry name" value="FecR"/>
</dbReference>
<sequence length="297" mass="33858">MNEKELKTRLVDRYMRSAASMQELEVFVHLYQKGELDEIMHAYLDEQIRELPDQELPRRRWSRWAATAAAAVAVVAGGWWYLSAPEPAVSVLVETQPRETKEIRLPDGSVVWLNGNSRLRYPEALSGESREVTLEQGEAWFSVFHDSRHFHVLTPDRLKIDVLGTEFNVRLRPGETSVFLEKGKVAVSAGTGRREMAPGDLMAYDSKRGHMSVSRDGAAEWAAWKRDLFVFDDAALSDVGKALEDYYGIRVRIEDNLARKRFTGKVSRKNLDVVLQVIARTLQINTARRDSTVILRK</sequence>
<dbReference type="PANTHER" id="PTHR30273:SF2">
    <property type="entry name" value="PROTEIN FECR"/>
    <property type="match status" value="1"/>
</dbReference>
<accession>A0A1G9RHC7</accession>
<dbReference type="Pfam" id="PF04773">
    <property type="entry name" value="FecR"/>
    <property type="match status" value="1"/>
</dbReference>
<protein>
    <submittedName>
        <fullName evidence="4">FecR family protein</fullName>
    </submittedName>
</protein>
<dbReference type="Gene3D" id="3.55.50.30">
    <property type="match status" value="1"/>
</dbReference>
<keyword evidence="1" id="KW-0812">Transmembrane</keyword>
<evidence type="ECO:0000256" key="1">
    <source>
        <dbReference type="SAM" id="Phobius"/>
    </source>
</evidence>
<dbReference type="STRING" id="563176.SAMN04488090_2898"/>
<dbReference type="InterPro" id="IPR012373">
    <property type="entry name" value="Ferrdict_sens_TM"/>
</dbReference>
<evidence type="ECO:0000259" key="3">
    <source>
        <dbReference type="Pfam" id="PF16344"/>
    </source>
</evidence>
<reference evidence="4 5" key="1">
    <citation type="submission" date="2016-10" db="EMBL/GenBank/DDBJ databases">
        <authorList>
            <person name="de Groot N.N."/>
        </authorList>
    </citation>
    <scope>NUCLEOTIDE SEQUENCE [LARGE SCALE GENOMIC DNA]</scope>
    <source>
        <strain evidence="4 5">DSM 21668</strain>
    </source>
</reference>
<dbReference type="AlphaFoldDB" id="A0A1G9RHC7"/>
<evidence type="ECO:0000313" key="4">
    <source>
        <dbReference type="EMBL" id="SDM22638.1"/>
    </source>
</evidence>
<organism evidence="4 5">
    <name type="scientific">Siphonobacter aquaeclarae</name>
    <dbReference type="NCBI Taxonomy" id="563176"/>
    <lineage>
        <taxon>Bacteria</taxon>
        <taxon>Pseudomonadati</taxon>
        <taxon>Bacteroidota</taxon>
        <taxon>Cytophagia</taxon>
        <taxon>Cytophagales</taxon>
        <taxon>Cytophagaceae</taxon>
        <taxon>Siphonobacter</taxon>
    </lineage>
</organism>
<keyword evidence="1" id="KW-0472">Membrane</keyword>
<dbReference type="InterPro" id="IPR032508">
    <property type="entry name" value="FecR_C"/>
</dbReference>
<evidence type="ECO:0000313" key="5">
    <source>
        <dbReference type="Proteomes" id="UP000198901"/>
    </source>
</evidence>
<dbReference type="Gene3D" id="2.60.120.1440">
    <property type="match status" value="1"/>
</dbReference>
<dbReference type="OrthoDB" id="1452822at2"/>
<dbReference type="Pfam" id="PF16344">
    <property type="entry name" value="FecR_C"/>
    <property type="match status" value="1"/>
</dbReference>
<dbReference type="Proteomes" id="UP000198901">
    <property type="component" value="Unassembled WGS sequence"/>
</dbReference>
<evidence type="ECO:0000259" key="2">
    <source>
        <dbReference type="Pfam" id="PF04773"/>
    </source>
</evidence>
<feature type="transmembrane region" description="Helical" evidence="1">
    <location>
        <begin position="64"/>
        <end position="82"/>
    </location>
</feature>
<name>A0A1G9RHC7_9BACT</name>
<keyword evidence="5" id="KW-1185">Reference proteome</keyword>
<keyword evidence="1" id="KW-1133">Transmembrane helix</keyword>
<dbReference type="PANTHER" id="PTHR30273">
    <property type="entry name" value="PERIPLASMIC SIGNAL SENSOR AND SIGMA FACTOR ACTIVATOR FECR-RELATED"/>
    <property type="match status" value="1"/>
</dbReference>
<feature type="domain" description="Protein FecR C-terminal" evidence="3">
    <location>
        <begin position="229"/>
        <end position="294"/>
    </location>
</feature>
<proteinExistence type="predicted"/>
<feature type="domain" description="FecR protein" evidence="2">
    <location>
        <begin position="93"/>
        <end position="185"/>
    </location>
</feature>
<dbReference type="EMBL" id="FNGS01000005">
    <property type="protein sequence ID" value="SDM22638.1"/>
    <property type="molecule type" value="Genomic_DNA"/>
</dbReference>
<dbReference type="GO" id="GO:0016989">
    <property type="term" value="F:sigma factor antagonist activity"/>
    <property type="evidence" value="ECO:0007669"/>
    <property type="project" value="TreeGrafter"/>
</dbReference>
<dbReference type="PIRSF" id="PIRSF018266">
    <property type="entry name" value="FecR"/>
    <property type="match status" value="1"/>
</dbReference>
<gene>
    <name evidence="4" type="ORF">SAMN04488090_2898</name>
</gene>
<dbReference type="RefSeq" id="WP_093203569.1">
    <property type="nucleotide sequence ID" value="NZ_FNGS01000005.1"/>
</dbReference>